<dbReference type="EMBL" id="CP013611">
    <property type="protein sequence ID" value="ALU41925.1"/>
    <property type="molecule type" value="Genomic_DNA"/>
</dbReference>
<proteinExistence type="predicted"/>
<evidence type="ECO:0000313" key="2">
    <source>
        <dbReference type="EMBL" id="ALU41925.1"/>
    </source>
</evidence>
<dbReference type="RefSeq" id="WP_058795373.1">
    <property type="nucleotide sequence ID" value="NZ_CP013611.1"/>
</dbReference>
<dbReference type="KEGG" id="prr:AT705_02665"/>
<evidence type="ECO:0000256" key="1">
    <source>
        <dbReference type="SAM" id="MobiDB-lite"/>
    </source>
</evidence>
<dbReference type="Proteomes" id="UP000069015">
    <property type="component" value="Chromosome 1"/>
</dbReference>
<protein>
    <submittedName>
        <fullName evidence="2">Uncharacterized protein</fullName>
    </submittedName>
</protein>
<name>A0A0U3HG40_9GAMM</name>
<sequence>MTDQEKTFEPMSIQDISNGLSANDVQFSDIAAAKGCSVSHVYNVATGSSTSKHIATAICLSLGKSLSSVFGDKYTTSKKRGPKNRETRRQQIVEAIKQGKPVPRPRMDHK</sequence>
<evidence type="ECO:0000313" key="3">
    <source>
        <dbReference type="Proteomes" id="UP000069015"/>
    </source>
</evidence>
<dbReference type="AlphaFoldDB" id="A0A0U3HG40"/>
<feature type="region of interest" description="Disordered" evidence="1">
    <location>
        <begin position="72"/>
        <end position="110"/>
    </location>
</feature>
<gene>
    <name evidence="2" type="ORF">AT705_02665</name>
</gene>
<accession>A0A0U3HG40</accession>
<organism evidence="2 3">
    <name type="scientific">Pseudoalteromonas rubra</name>
    <dbReference type="NCBI Taxonomy" id="43658"/>
    <lineage>
        <taxon>Bacteria</taxon>
        <taxon>Pseudomonadati</taxon>
        <taxon>Pseudomonadota</taxon>
        <taxon>Gammaproteobacteria</taxon>
        <taxon>Alteromonadales</taxon>
        <taxon>Pseudoalteromonadaceae</taxon>
        <taxon>Pseudoalteromonas</taxon>
    </lineage>
</organism>
<reference evidence="2 3" key="1">
    <citation type="submission" date="2015-12" db="EMBL/GenBank/DDBJ databases">
        <title>Complete genome sequence of Pseudoalteromonas rubra SCSIO 6842, harboring a conjugative plasmid.</title>
        <authorList>
            <person name="Li B."/>
            <person name="Wang X."/>
        </authorList>
    </citation>
    <scope>NUCLEOTIDE SEQUENCE [LARGE SCALE GENOMIC DNA]</scope>
    <source>
        <strain evidence="2 3">SCSIO 6842</strain>
    </source>
</reference>